<dbReference type="AlphaFoldDB" id="M5AJX8"/>
<protein>
    <submittedName>
        <fullName evidence="2">Uncharacterized protein</fullName>
    </submittedName>
</protein>
<feature type="transmembrane region" description="Helical" evidence="1">
    <location>
        <begin position="22"/>
        <end position="42"/>
    </location>
</feature>
<reference evidence="2" key="1">
    <citation type="submission" date="2012-11" db="EMBL/GenBank/DDBJ databases">
        <title>Variations in the structure and transcription of the mitochondrial atp and cox genes in wild Solanum species that induce male sterility in eggplant (S. melongena).</title>
        <authorList>
            <person name="Yoshimi M."/>
            <person name="Kitamura Y."/>
            <person name="Isshiki S."/>
            <person name="Saito T."/>
            <person name="Yasumoto K."/>
            <person name="Terachi T."/>
            <person name="Yamagishi H."/>
        </authorList>
    </citation>
    <scope>NUCLEOTIDE SEQUENCE</scope>
</reference>
<geneLocation type="mitochondrion" evidence="2"/>
<proteinExistence type="predicted"/>
<evidence type="ECO:0000313" key="2">
    <source>
        <dbReference type="EMBL" id="BAN09099.1"/>
    </source>
</evidence>
<accession>M5AJX8</accession>
<name>M5AJX8_9SOLN</name>
<keyword evidence="1" id="KW-0812">Transmembrane</keyword>
<feature type="transmembrane region" description="Helical" evidence="1">
    <location>
        <begin position="81"/>
        <end position="101"/>
    </location>
</feature>
<feature type="transmembrane region" description="Helical" evidence="1">
    <location>
        <begin position="48"/>
        <end position="69"/>
    </location>
</feature>
<keyword evidence="2" id="KW-0496">Mitochondrion</keyword>
<organism evidence="2">
    <name type="scientific">Solanum kurzii</name>
    <dbReference type="NCBI Taxonomy" id="744088"/>
    <lineage>
        <taxon>Eukaryota</taxon>
        <taxon>Viridiplantae</taxon>
        <taxon>Streptophyta</taxon>
        <taxon>Embryophyta</taxon>
        <taxon>Tracheophyta</taxon>
        <taxon>Spermatophyta</taxon>
        <taxon>Magnoliopsida</taxon>
        <taxon>eudicotyledons</taxon>
        <taxon>Gunneridae</taxon>
        <taxon>Pentapetalae</taxon>
        <taxon>asterids</taxon>
        <taxon>lamiids</taxon>
        <taxon>Solanales</taxon>
        <taxon>Solanaceae</taxon>
        <taxon>Solanoideae</taxon>
        <taxon>Solaneae</taxon>
        <taxon>Solanum</taxon>
    </lineage>
</organism>
<evidence type="ECO:0000256" key="1">
    <source>
        <dbReference type="SAM" id="Phobius"/>
    </source>
</evidence>
<dbReference type="EMBL" id="AB762696">
    <property type="protein sequence ID" value="BAN09099.1"/>
    <property type="molecule type" value="Genomic_DNA"/>
</dbReference>
<sequence>MFVNQVRSVVVPKECTRQSMTIIRYFFTFLTFIAANSFFHFLGIEGTAIMTTGRNILLFAILLLSLTFLVRRNRFRLNQKFGFRLVFIIYIFLFFSISLFGCCLRTYFLSHFGLYLLDVFSFFVVLSVGSGGGQPLPLPGPSNPSNSSSEDSFELQVLSEPWPVTHNVGYETSLRNRFLTLENENSPFLLSEERGENWAEVKTQLDNCPSQREYNRLLEFENRDLRIRELRHSCYSQFQLLFTDHPALAENADSNPQEALLDFFEEKRDELDREGGNVLVKDLRELRFLEQLSDDLQIYGINSVYINIIFGR</sequence>
<keyword evidence="1" id="KW-0472">Membrane</keyword>
<keyword evidence="1" id="KW-1133">Transmembrane helix</keyword>